<dbReference type="EMBL" id="CM007647">
    <property type="protein sequence ID" value="ONL92921.1"/>
    <property type="molecule type" value="Genomic_DNA"/>
</dbReference>
<organism evidence="1">
    <name type="scientific">Zea mays</name>
    <name type="common">Maize</name>
    <dbReference type="NCBI Taxonomy" id="4577"/>
    <lineage>
        <taxon>Eukaryota</taxon>
        <taxon>Viridiplantae</taxon>
        <taxon>Streptophyta</taxon>
        <taxon>Embryophyta</taxon>
        <taxon>Tracheophyta</taxon>
        <taxon>Spermatophyta</taxon>
        <taxon>Magnoliopsida</taxon>
        <taxon>Liliopsida</taxon>
        <taxon>Poales</taxon>
        <taxon>Poaceae</taxon>
        <taxon>PACMAD clade</taxon>
        <taxon>Panicoideae</taxon>
        <taxon>Andropogonodae</taxon>
        <taxon>Andropogoneae</taxon>
        <taxon>Tripsacinae</taxon>
        <taxon>Zea</taxon>
    </lineage>
</organism>
<proteinExistence type="predicted"/>
<protein>
    <submittedName>
        <fullName evidence="1">Pyridoxine/pyridoxamine 5'-phosphate oxidase 2</fullName>
    </submittedName>
</protein>
<dbReference type="AlphaFoldDB" id="A0A1D6JL98"/>
<sequence length="82" mass="8930">MAGGGPAASALSSPWRALLQRALDANAHLRLRWAPPAGRRTAPSCSGVFRNSVIRFRLTRTPEPTRWGLLCSAPIDIFFSAR</sequence>
<accession>A0A1D6JL98</accession>
<dbReference type="PaxDb" id="4577-GRMZM2G126218_P01"/>
<gene>
    <name evidence="1" type="ORF">ZEAMMB73_Zm00001d027352</name>
</gene>
<reference evidence="1" key="1">
    <citation type="submission" date="2015-12" db="EMBL/GenBank/DDBJ databases">
        <title>Update maize B73 reference genome by single molecule sequencing technologies.</title>
        <authorList>
            <consortium name="Maize Genome Sequencing Project"/>
            <person name="Ware D."/>
        </authorList>
    </citation>
    <scope>NUCLEOTIDE SEQUENCE [LARGE SCALE GENOMIC DNA]</scope>
    <source>
        <tissue evidence="1">Seedling</tissue>
    </source>
</reference>
<evidence type="ECO:0000313" key="1">
    <source>
        <dbReference type="EMBL" id="ONL92921.1"/>
    </source>
</evidence>
<dbReference type="eggNOG" id="KOG4558">
    <property type="taxonomic scope" value="Eukaryota"/>
</dbReference>
<name>A0A1D6JL98_MAIZE</name>